<dbReference type="Proteomes" id="UP001500729">
    <property type="component" value="Unassembled WGS sequence"/>
</dbReference>
<dbReference type="EMBL" id="BAAAGS010000013">
    <property type="protein sequence ID" value="GAA0524859.1"/>
    <property type="molecule type" value="Genomic_DNA"/>
</dbReference>
<accession>A0ABN1CS71</accession>
<protein>
    <submittedName>
        <fullName evidence="1">Uncharacterized protein</fullName>
    </submittedName>
</protein>
<evidence type="ECO:0000313" key="1">
    <source>
        <dbReference type="EMBL" id="GAA0524859.1"/>
    </source>
</evidence>
<gene>
    <name evidence="1" type="ORF">GCM10009533_25340</name>
</gene>
<name>A0ABN1CS71_SACER</name>
<proteinExistence type="predicted"/>
<evidence type="ECO:0000313" key="2">
    <source>
        <dbReference type="Proteomes" id="UP001500729"/>
    </source>
</evidence>
<dbReference type="RefSeq" id="WP_009943454.1">
    <property type="nucleotide sequence ID" value="NZ_BAAAGS010000013.1"/>
</dbReference>
<reference evidence="1 2" key="1">
    <citation type="journal article" date="2019" name="Int. J. Syst. Evol. Microbiol.">
        <title>The Global Catalogue of Microorganisms (GCM) 10K type strain sequencing project: providing services to taxonomists for standard genome sequencing and annotation.</title>
        <authorList>
            <consortium name="The Broad Institute Genomics Platform"/>
            <consortium name="The Broad Institute Genome Sequencing Center for Infectious Disease"/>
            <person name="Wu L."/>
            <person name="Ma J."/>
        </authorList>
    </citation>
    <scope>NUCLEOTIDE SEQUENCE [LARGE SCALE GENOMIC DNA]</scope>
    <source>
        <strain evidence="1 2">JCM 10303</strain>
    </source>
</reference>
<organism evidence="1 2">
    <name type="scientific">Saccharopolyspora erythraea</name>
    <name type="common">Streptomyces erythraeus</name>
    <dbReference type="NCBI Taxonomy" id="1836"/>
    <lineage>
        <taxon>Bacteria</taxon>
        <taxon>Bacillati</taxon>
        <taxon>Actinomycetota</taxon>
        <taxon>Actinomycetes</taxon>
        <taxon>Pseudonocardiales</taxon>
        <taxon>Pseudonocardiaceae</taxon>
        <taxon>Saccharopolyspora</taxon>
    </lineage>
</organism>
<sequence length="254" mass="28586">MRYRPIDRDPDDQRLGRFIPDDWHHVESYPLTAQARPVHVPVVIGVNWYAEFDEPQSDRRGLEFVARGGPGSLTSIRGGHAVCLEPGGEPDQDQWWEFYDQGSEGACVGFAWSRCMTILNKEFYTARWLWDRAKERDQWAETNPGDDNGTSCRAAAEVLASAGHVDWDDSFAGHNHTRRGGYAPDAGDGIKVFRWAVSVDEVHSVLGNAKADELGAVPVLNSWGTNYPHRVWMPDEVLDRLIREDGEIAVPTDR</sequence>
<comment type="caution">
    <text evidence="1">The sequence shown here is derived from an EMBL/GenBank/DDBJ whole genome shotgun (WGS) entry which is preliminary data.</text>
</comment>
<dbReference type="Gene3D" id="3.90.70.10">
    <property type="entry name" value="Cysteine proteinases"/>
    <property type="match status" value="1"/>
</dbReference>
<keyword evidence="2" id="KW-1185">Reference proteome</keyword>